<protein>
    <submittedName>
        <fullName evidence="2">Uncharacterized protein</fullName>
    </submittedName>
</protein>
<feature type="coiled-coil region" evidence="1">
    <location>
        <begin position="64"/>
        <end position="98"/>
    </location>
</feature>
<accession>K1YWX7</accession>
<evidence type="ECO:0000256" key="1">
    <source>
        <dbReference type="SAM" id="Coils"/>
    </source>
</evidence>
<organism evidence="2">
    <name type="scientific">uncultured bacterium</name>
    <name type="common">gcode 4</name>
    <dbReference type="NCBI Taxonomy" id="1234023"/>
    <lineage>
        <taxon>Bacteria</taxon>
        <taxon>environmental samples</taxon>
    </lineage>
</organism>
<comment type="caution">
    <text evidence="2">The sequence shown here is derived from an EMBL/GenBank/DDBJ whole genome shotgun (WGS) entry which is preliminary data.</text>
</comment>
<dbReference type="EMBL" id="AMFJ01034251">
    <property type="protein sequence ID" value="EKD29834.1"/>
    <property type="molecule type" value="Genomic_DNA"/>
</dbReference>
<sequence length="257" mass="29111">MLQSEISDIDTRIASQQQFLSRTSERFGLPSIEKLTTENFDTIVKRFEADSHDPDANPEDRKKASEMLAQIQTMKTEYQELQKQKEALILKLTAYKQAKTTHQEIYQKTLQSETEASRSNLTFLASTHLDGILKNDGVQTLVKEIDEHKDTLPVTITDKSSSLSLNKEWWEPEKRLLAAGISRLLGMEGEKSKKIFPNGYTMRAVGPDGHTPMKQFLKDTLTSRGIYESGKIPPVTVEGVKRGMVVRAEGREVERLL</sequence>
<reference evidence="2" key="1">
    <citation type="journal article" date="2012" name="Science">
        <title>Fermentation, hydrogen, and sulfur metabolism in multiple uncultivated bacterial phyla.</title>
        <authorList>
            <person name="Wrighton K.C."/>
            <person name="Thomas B.C."/>
            <person name="Sharon I."/>
            <person name="Miller C.S."/>
            <person name="Castelle C.J."/>
            <person name="VerBerkmoes N.C."/>
            <person name="Wilkins M.J."/>
            <person name="Hettich R.L."/>
            <person name="Lipton M.S."/>
            <person name="Williams K.H."/>
            <person name="Long P.E."/>
            <person name="Banfield J.F."/>
        </authorList>
    </citation>
    <scope>NUCLEOTIDE SEQUENCE [LARGE SCALE GENOMIC DNA]</scope>
</reference>
<keyword evidence="1" id="KW-0175">Coiled coil</keyword>
<dbReference type="AlphaFoldDB" id="K1YWX7"/>
<name>K1YWX7_9BACT</name>
<proteinExistence type="predicted"/>
<evidence type="ECO:0000313" key="2">
    <source>
        <dbReference type="EMBL" id="EKD29834.1"/>
    </source>
</evidence>
<gene>
    <name evidence="2" type="ORF">ACD_78C00251G0003</name>
</gene>